<keyword evidence="3" id="KW-1185">Reference proteome</keyword>
<dbReference type="AlphaFoldDB" id="A0A8E2DPB0"/>
<gene>
    <name evidence="2" type="ORF">OBBRIDRAFT_339305</name>
</gene>
<protein>
    <submittedName>
        <fullName evidence="2">Uncharacterized protein</fullName>
    </submittedName>
</protein>
<feature type="compositionally biased region" description="Basic and acidic residues" evidence="1">
    <location>
        <begin position="581"/>
        <end position="593"/>
    </location>
</feature>
<proteinExistence type="predicted"/>
<sequence>MAGSIPSSKFAAIYDALPADAQQALVEKHLIPLLNSVEKPRARKVLSAATSLQRRHAKIPVLDLRAKKYEINALLDELHRDAKRSFIKDRSHRSDLLTETVDSLAEWLSDIWSVVYEHNVEFLHAHKCLLFAASTLEHIGSGRCPFTNMYVSVTLKRKSGKRIKTFEINGAHNLEEVLLFIWRDLFLSLLATGGEKLKRQVSEMLEEIEDLMGWTALERILYGGRKCPHDLHDDDDDPDYADLTETEDEDDYFTEDDDHDSFFDDPEEPYYGNHWSHRISTQMWPLRKLIQTAMVNVFKKMPSLRLWNALYTASSDPALVEGQLREHLQAVGTSCADSFAAMLDIYAFEGLKDDIVSLLDSHMHLLRPRDAPSLQVAVTTIAEDQTHHARAVQIIEKELLDSARAIRAAVFSSFSQLDDSGNKGELTEILKLRSHANGRQERIEHWVDSISTPSTAAANPMAFAAMMFGFPLPGLDPGEDADPLGYLDMDPNDPDLEDLREEFRPQLKQRFEVWSDTATATRGTHTIVNKVYRELMDTMPFLRASDVVDEMIARLADKPSKHFVCDGLESLSAFAKTLRRRMAEQKRRKEGKTTRAAQAASTSAGPSTAPPQPPVLIPGFAAFFNGAGLGGPGSGGMEDVD</sequence>
<accession>A0A8E2DPB0</accession>
<evidence type="ECO:0000313" key="2">
    <source>
        <dbReference type="EMBL" id="OCH93273.1"/>
    </source>
</evidence>
<evidence type="ECO:0000256" key="1">
    <source>
        <dbReference type="SAM" id="MobiDB-lite"/>
    </source>
</evidence>
<evidence type="ECO:0000313" key="3">
    <source>
        <dbReference type="Proteomes" id="UP000250043"/>
    </source>
</evidence>
<organism evidence="2 3">
    <name type="scientific">Obba rivulosa</name>
    <dbReference type="NCBI Taxonomy" id="1052685"/>
    <lineage>
        <taxon>Eukaryota</taxon>
        <taxon>Fungi</taxon>
        <taxon>Dikarya</taxon>
        <taxon>Basidiomycota</taxon>
        <taxon>Agaricomycotina</taxon>
        <taxon>Agaricomycetes</taxon>
        <taxon>Polyporales</taxon>
        <taxon>Gelatoporiaceae</taxon>
        <taxon>Obba</taxon>
    </lineage>
</organism>
<feature type="compositionally biased region" description="Low complexity" evidence="1">
    <location>
        <begin position="596"/>
        <end position="607"/>
    </location>
</feature>
<reference evidence="2 3" key="1">
    <citation type="submission" date="2016-07" db="EMBL/GenBank/DDBJ databases">
        <title>Draft genome of the white-rot fungus Obba rivulosa 3A-2.</title>
        <authorList>
            <consortium name="DOE Joint Genome Institute"/>
            <person name="Miettinen O."/>
            <person name="Riley R."/>
            <person name="Acob R."/>
            <person name="Barry K."/>
            <person name="Cullen D."/>
            <person name="De Vries R."/>
            <person name="Hainaut M."/>
            <person name="Hatakka A."/>
            <person name="Henrissat B."/>
            <person name="Hilden K."/>
            <person name="Kuo R."/>
            <person name="Labutti K."/>
            <person name="Lipzen A."/>
            <person name="Makela M.R."/>
            <person name="Sandor L."/>
            <person name="Spatafora J.W."/>
            <person name="Grigoriev I.V."/>
            <person name="Hibbett D.S."/>
        </authorList>
    </citation>
    <scope>NUCLEOTIDE SEQUENCE [LARGE SCALE GENOMIC DNA]</scope>
    <source>
        <strain evidence="2 3">3A-2</strain>
    </source>
</reference>
<dbReference type="Proteomes" id="UP000250043">
    <property type="component" value="Unassembled WGS sequence"/>
</dbReference>
<feature type="region of interest" description="Disordered" evidence="1">
    <location>
        <begin position="581"/>
        <end position="612"/>
    </location>
</feature>
<name>A0A8E2DPB0_9APHY</name>
<dbReference type="EMBL" id="KV722357">
    <property type="protein sequence ID" value="OCH93273.1"/>
    <property type="molecule type" value="Genomic_DNA"/>
</dbReference>
<dbReference type="OrthoDB" id="2742205at2759"/>